<reference evidence="13 14" key="2">
    <citation type="journal article" date="2016" name="Int. J. Syst. Evol. Microbiol.">
        <title>Vitellibacter aquimaris sp. nov., a marine bacterium isolated from seawater.</title>
        <authorList>
            <person name="Thevarajoo S."/>
            <person name="Selvaratnam C."/>
            <person name="Goh K.M."/>
            <person name="Hong K.W."/>
            <person name="Chan X.Y."/>
            <person name="Chan K.G."/>
            <person name="Chong C.S."/>
        </authorList>
    </citation>
    <scope>NUCLEOTIDE SEQUENCE [LARGE SCALE GENOMIC DNA]</scope>
    <source>
        <strain evidence="13 14">D-24</strain>
    </source>
</reference>
<comment type="similarity">
    <text evidence="11">Belongs to the TonB-dependent receptor family.</text>
</comment>
<keyword evidence="3 11" id="KW-1134">Transmembrane beta strand</keyword>
<evidence type="ECO:0000259" key="12">
    <source>
        <dbReference type="Pfam" id="PF00593"/>
    </source>
</evidence>
<evidence type="ECO:0000256" key="5">
    <source>
        <dbReference type="ARBA" id="ARBA00022692"/>
    </source>
</evidence>
<keyword evidence="7" id="KW-0406">Ion transport</keyword>
<keyword evidence="9 11" id="KW-0472">Membrane</keyword>
<feature type="non-terminal residue" evidence="13">
    <location>
        <position position="252"/>
    </location>
</feature>
<keyword evidence="4" id="KW-0410">Iron transport</keyword>
<protein>
    <recommendedName>
        <fullName evidence="12">TonB-dependent receptor-like beta-barrel domain-containing protein</fullName>
    </recommendedName>
</protein>
<evidence type="ECO:0000256" key="7">
    <source>
        <dbReference type="ARBA" id="ARBA00023065"/>
    </source>
</evidence>
<dbReference type="InterPro" id="IPR000531">
    <property type="entry name" value="Beta-barrel_TonB"/>
</dbReference>
<dbReference type="RefSeq" id="WP_117590240.1">
    <property type="nucleotide sequence ID" value="NZ_JRWG01000039.1"/>
</dbReference>
<keyword evidence="10 11" id="KW-0998">Cell outer membrane</keyword>
<evidence type="ECO:0000256" key="6">
    <source>
        <dbReference type="ARBA" id="ARBA00023004"/>
    </source>
</evidence>
<dbReference type="EMBL" id="JRWG01000039">
    <property type="protein sequence ID" value="KXN97829.1"/>
    <property type="molecule type" value="Genomic_DNA"/>
</dbReference>
<dbReference type="InterPro" id="IPR039426">
    <property type="entry name" value="TonB-dep_rcpt-like"/>
</dbReference>
<keyword evidence="6" id="KW-0408">Iron</keyword>
<dbReference type="GO" id="GO:0006826">
    <property type="term" value="P:iron ion transport"/>
    <property type="evidence" value="ECO:0007669"/>
    <property type="project" value="UniProtKB-KW"/>
</dbReference>
<evidence type="ECO:0000256" key="11">
    <source>
        <dbReference type="PROSITE-ProRule" id="PRU01360"/>
    </source>
</evidence>
<keyword evidence="5 11" id="KW-0812">Transmembrane</keyword>
<comment type="caution">
    <text evidence="13">The sequence shown here is derived from an EMBL/GenBank/DDBJ whole genome shotgun (WGS) entry which is preliminary data.</text>
</comment>
<dbReference type="PANTHER" id="PTHR32552">
    <property type="entry name" value="FERRICHROME IRON RECEPTOR-RELATED"/>
    <property type="match status" value="1"/>
</dbReference>
<dbReference type="PANTHER" id="PTHR32552:SF81">
    <property type="entry name" value="TONB-DEPENDENT OUTER MEMBRANE RECEPTOR"/>
    <property type="match status" value="1"/>
</dbReference>
<accession>A0A137REA4</accession>
<dbReference type="AlphaFoldDB" id="A0A137REA4"/>
<dbReference type="SUPFAM" id="SSF56935">
    <property type="entry name" value="Porins"/>
    <property type="match status" value="1"/>
</dbReference>
<name>A0A137REA4_9FLAO</name>
<feature type="domain" description="TonB-dependent receptor-like beta-barrel" evidence="12">
    <location>
        <begin position="2"/>
        <end position="234"/>
    </location>
</feature>
<keyword evidence="8" id="KW-0798">TonB box</keyword>
<gene>
    <name evidence="13" type="ORF">LS48_14670</name>
</gene>
<evidence type="ECO:0000256" key="4">
    <source>
        <dbReference type="ARBA" id="ARBA00022496"/>
    </source>
</evidence>
<dbReference type="STRING" id="1548749.LS48_14670"/>
<evidence type="ECO:0000256" key="8">
    <source>
        <dbReference type="ARBA" id="ARBA00023077"/>
    </source>
</evidence>
<evidence type="ECO:0000256" key="1">
    <source>
        <dbReference type="ARBA" id="ARBA00004571"/>
    </source>
</evidence>
<comment type="subcellular location">
    <subcellularLocation>
        <location evidence="1 11">Cell outer membrane</location>
        <topology evidence="1 11">Multi-pass membrane protein</topology>
    </subcellularLocation>
</comment>
<dbReference type="PROSITE" id="PS52016">
    <property type="entry name" value="TONB_DEPENDENT_REC_3"/>
    <property type="match status" value="1"/>
</dbReference>
<dbReference type="Pfam" id="PF00593">
    <property type="entry name" value="TonB_dep_Rec_b-barrel"/>
    <property type="match status" value="1"/>
</dbReference>
<dbReference type="Proteomes" id="UP000070138">
    <property type="component" value="Unassembled WGS sequence"/>
</dbReference>
<evidence type="ECO:0000313" key="14">
    <source>
        <dbReference type="Proteomes" id="UP000070138"/>
    </source>
</evidence>
<sequence length="252" mass="27682">VHVTDTLSATGGIRWTRDAKDGVFAQRRFNAAELLHSDETTPLAITHRKVTWRGGLHWQVLPRVMLYGFYSTGFTSGGFNNTQSTTALGQARVFQPETVSNWEGGVKSSFLDGAVLANVNLFRSTLDDYQSRGFNGIAYTIRNVGALRQQGVEGEFRVRPVRPVTLGVAGTYLDSEFLDFRNAPNLPAFTGTQDLTGKRSTFSPKWQGNAYAQYDGAIGGRGLTWLARFDIQFRSSANIGSDDNADPDTVQS</sequence>
<evidence type="ECO:0000256" key="2">
    <source>
        <dbReference type="ARBA" id="ARBA00022448"/>
    </source>
</evidence>
<proteinExistence type="inferred from homology"/>
<evidence type="ECO:0000256" key="9">
    <source>
        <dbReference type="ARBA" id="ARBA00023136"/>
    </source>
</evidence>
<evidence type="ECO:0000256" key="3">
    <source>
        <dbReference type="ARBA" id="ARBA00022452"/>
    </source>
</evidence>
<evidence type="ECO:0000313" key="13">
    <source>
        <dbReference type="EMBL" id="KXN97829.1"/>
    </source>
</evidence>
<feature type="non-terminal residue" evidence="13">
    <location>
        <position position="1"/>
    </location>
</feature>
<organism evidence="13 14">
    <name type="scientific">Aequorivita aquimaris</name>
    <dbReference type="NCBI Taxonomy" id="1548749"/>
    <lineage>
        <taxon>Bacteria</taxon>
        <taxon>Pseudomonadati</taxon>
        <taxon>Bacteroidota</taxon>
        <taxon>Flavobacteriia</taxon>
        <taxon>Flavobacteriales</taxon>
        <taxon>Flavobacteriaceae</taxon>
        <taxon>Aequorivita</taxon>
    </lineage>
</organism>
<keyword evidence="2 11" id="KW-0813">Transport</keyword>
<evidence type="ECO:0000256" key="10">
    <source>
        <dbReference type="ARBA" id="ARBA00023237"/>
    </source>
</evidence>
<dbReference type="GO" id="GO:0009279">
    <property type="term" value="C:cell outer membrane"/>
    <property type="evidence" value="ECO:0007669"/>
    <property type="project" value="UniProtKB-SubCell"/>
</dbReference>
<dbReference type="Gene3D" id="2.40.170.20">
    <property type="entry name" value="TonB-dependent receptor, beta-barrel domain"/>
    <property type="match status" value="1"/>
</dbReference>
<dbReference type="OrthoDB" id="9775095at2"/>
<dbReference type="InterPro" id="IPR036942">
    <property type="entry name" value="Beta-barrel_TonB_sf"/>
</dbReference>
<keyword evidence="14" id="KW-1185">Reference proteome</keyword>
<reference evidence="14" key="1">
    <citation type="submission" date="2014-10" db="EMBL/GenBank/DDBJ databases">
        <title>Genome sequencing of Vitellibacter sp. D-24.</title>
        <authorList>
            <person name="Thevarajoo S."/>
            <person name="Selvaratnam C."/>
            <person name="Goh K.M."/>
            <person name="Chong C.S."/>
        </authorList>
    </citation>
    <scope>NUCLEOTIDE SEQUENCE [LARGE SCALE GENOMIC DNA]</scope>
    <source>
        <strain evidence="14">D-24</strain>
    </source>
</reference>